<dbReference type="Proteomes" id="UP000479190">
    <property type="component" value="Unassembled WGS sequence"/>
</dbReference>
<dbReference type="GO" id="GO:0090110">
    <property type="term" value="P:COPII-coated vesicle cargo loading"/>
    <property type="evidence" value="ECO:0007669"/>
    <property type="project" value="TreeGrafter"/>
</dbReference>
<dbReference type="PANTHER" id="PTHR13803:SF4">
    <property type="entry name" value="SECRETORY 24CD, ISOFORM C"/>
    <property type="match status" value="1"/>
</dbReference>
<feature type="region of interest" description="Disordered" evidence="1">
    <location>
        <begin position="1"/>
        <end position="22"/>
    </location>
</feature>
<dbReference type="GO" id="GO:0070971">
    <property type="term" value="C:endoplasmic reticulum exit site"/>
    <property type="evidence" value="ECO:0007669"/>
    <property type="project" value="TreeGrafter"/>
</dbReference>
<dbReference type="Pfam" id="PF04810">
    <property type="entry name" value="zf-Sec23_Sec24"/>
    <property type="match status" value="1"/>
</dbReference>
<evidence type="ECO:0000259" key="2">
    <source>
        <dbReference type="Pfam" id="PF04810"/>
    </source>
</evidence>
<feature type="domain" description="Zinc finger Sec23/Sec24-type" evidence="2">
    <location>
        <begin position="93"/>
        <end position="125"/>
    </location>
</feature>
<evidence type="ECO:0000313" key="3">
    <source>
        <dbReference type="EMBL" id="CAB0032506.1"/>
    </source>
</evidence>
<evidence type="ECO:0000313" key="4">
    <source>
        <dbReference type="Proteomes" id="UP000479190"/>
    </source>
</evidence>
<dbReference type="Gene3D" id="2.30.30.380">
    <property type="entry name" value="Zn-finger domain of Sec23/24"/>
    <property type="match status" value="1"/>
</dbReference>
<proteinExistence type="predicted"/>
<dbReference type="GO" id="GO:0006886">
    <property type="term" value="P:intracellular protein transport"/>
    <property type="evidence" value="ECO:0007669"/>
    <property type="project" value="InterPro"/>
</dbReference>
<dbReference type="SUPFAM" id="SSF82919">
    <property type="entry name" value="Zn-finger domain of Sec23/24"/>
    <property type="match status" value="1"/>
</dbReference>
<feature type="compositionally biased region" description="Polar residues" evidence="1">
    <location>
        <begin position="9"/>
        <end position="22"/>
    </location>
</feature>
<evidence type="ECO:0000256" key="1">
    <source>
        <dbReference type="SAM" id="MobiDB-lite"/>
    </source>
</evidence>
<feature type="compositionally biased region" description="Polar residues" evidence="1">
    <location>
        <begin position="37"/>
        <end position="46"/>
    </location>
</feature>
<dbReference type="GO" id="GO:0030127">
    <property type="term" value="C:COPII vesicle coat"/>
    <property type="evidence" value="ECO:0007669"/>
    <property type="project" value="InterPro"/>
</dbReference>
<dbReference type="InterPro" id="IPR036174">
    <property type="entry name" value="Znf_Sec23_Sec24_sf"/>
</dbReference>
<dbReference type="GO" id="GO:0000149">
    <property type="term" value="F:SNARE binding"/>
    <property type="evidence" value="ECO:0007669"/>
    <property type="project" value="TreeGrafter"/>
</dbReference>
<dbReference type="PANTHER" id="PTHR13803">
    <property type="entry name" value="SEC24-RELATED PROTEIN"/>
    <property type="match status" value="1"/>
</dbReference>
<sequence>MPSGPMPMSGQQPVHSSQNLYNSQPDQRRYTQNAYQPGQMNYQNNDYYQGHPQQQPQYAPNTQIPFSLILSPMAQIEEGEFEPPIVDMGELGPVRCNRCKAYMSPFMQFIDAGRRFQCLLCRATTEETLSMNDQKSLMNGTICDNTSLLVGEHSTYARNKLAQLQEKLTNKMQALSALKTALKPENKVLGILAKEVEWLLGEKRQLEAHLNHTEMWAEHLGHWRADVQSAETAQRGSTKVFDAFQNVQLNKQLFYTMGLGFGVETIVGSSFCRLTRVMAGGEDSNGETDGALLLLGVALQGGMSDTTSGLRAGPLSS</sequence>
<organism evidence="3 4">
    <name type="scientific">Trichogramma brassicae</name>
    <dbReference type="NCBI Taxonomy" id="86971"/>
    <lineage>
        <taxon>Eukaryota</taxon>
        <taxon>Metazoa</taxon>
        <taxon>Ecdysozoa</taxon>
        <taxon>Arthropoda</taxon>
        <taxon>Hexapoda</taxon>
        <taxon>Insecta</taxon>
        <taxon>Pterygota</taxon>
        <taxon>Neoptera</taxon>
        <taxon>Endopterygota</taxon>
        <taxon>Hymenoptera</taxon>
        <taxon>Apocrita</taxon>
        <taxon>Proctotrupomorpha</taxon>
        <taxon>Chalcidoidea</taxon>
        <taxon>Trichogrammatidae</taxon>
        <taxon>Trichogramma</taxon>
    </lineage>
</organism>
<gene>
    <name evidence="3" type="ORF">TBRA_LOCUS4442</name>
</gene>
<reference evidence="3 4" key="1">
    <citation type="submission" date="2020-02" db="EMBL/GenBank/DDBJ databases">
        <authorList>
            <person name="Ferguson B K."/>
        </authorList>
    </citation>
    <scope>NUCLEOTIDE SEQUENCE [LARGE SCALE GENOMIC DNA]</scope>
</reference>
<protein>
    <recommendedName>
        <fullName evidence="2">Zinc finger Sec23/Sec24-type domain-containing protein</fullName>
    </recommendedName>
</protein>
<accession>A0A6H5I723</accession>
<dbReference type="OrthoDB" id="120967at2759"/>
<name>A0A6H5I723_9HYME</name>
<dbReference type="EMBL" id="CADCXV010000680">
    <property type="protein sequence ID" value="CAB0032506.1"/>
    <property type="molecule type" value="Genomic_DNA"/>
</dbReference>
<dbReference type="InterPro" id="IPR050550">
    <property type="entry name" value="SEC23_SEC24_subfamily"/>
</dbReference>
<feature type="region of interest" description="Disordered" evidence="1">
    <location>
        <begin position="37"/>
        <end position="59"/>
    </location>
</feature>
<feature type="compositionally biased region" description="Low complexity" evidence="1">
    <location>
        <begin position="47"/>
        <end position="59"/>
    </location>
</feature>
<dbReference type="InterPro" id="IPR006895">
    <property type="entry name" value="Znf_Sec23_Sec24"/>
</dbReference>
<dbReference type="GO" id="GO:0008270">
    <property type="term" value="F:zinc ion binding"/>
    <property type="evidence" value="ECO:0007669"/>
    <property type="project" value="InterPro"/>
</dbReference>
<keyword evidence="4" id="KW-1185">Reference proteome</keyword>
<dbReference type="AlphaFoldDB" id="A0A6H5I723"/>